<gene>
    <name evidence="4" type="ORF">LCER1_G007532</name>
</gene>
<dbReference type="PANTHER" id="PTHR24320:SF236">
    <property type="entry name" value="SHORT-CHAIN DEHYDROGENASE-RELATED"/>
    <property type="match status" value="1"/>
</dbReference>
<keyword evidence="5" id="KW-1185">Reference proteome</keyword>
<dbReference type="Proteomes" id="UP000481288">
    <property type="component" value="Unassembled WGS sequence"/>
</dbReference>
<dbReference type="Pfam" id="PF00106">
    <property type="entry name" value="adh_short"/>
    <property type="match status" value="1"/>
</dbReference>
<evidence type="ECO:0000313" key="5">
    <source>
        <dbReference type="Proteomes" id="UP000481288"/>
    </source>
</evidence>
<reference evidence="4 5" key="1">
    <citation type="submission" date="2018-05" db="EMBL/GenBank/DDBJ databases">
        <title>Whole genome sequencing for identification of molecular markers to develop diagnostic detection tools for the regulated plant pathogen Lachnellula willkommii.</title>
        <authorList>
            <person name="Giroux E."/>
            <person name="Bilodeau G."/>
        </authorList>
    </citation>
    <scope>NUCLEOTIDE SEQUENCE [LARGE SCALE GENOMIC DNA]</scope>
    <source>
        <strain evidence="4 5">CBS 625.97</strain>
    </source>
</reference>
<dbReference type="InterPro" id="IPR036291">
    <property type="entry name" value="NAD(P)-bd_dom_sf"/>
</dbReference>
<keyword evidence="2" id="KW-0521">NADP</keyword>
<keyword evidence="3" id="KW-0560">Oxidoreductase</keyword>
<protein>
    <submittedName>
        <fullName evidence="4">Putative oxidoreductase</fullName>
    </submittedName>
</protein>
<sequence>MVSTFSAIFPPAPPFTERDLGDQTGKVFIITGAASGVGFELARMLYSKHGSVYIAARSSKRADEAVTKLRLALPASQGRLVPLVVDIADLGTVKGAVELFLGQESRLDVLVHNAGVMEPPVGSTTKLGHDLEIGTHCLGPFVLTTLLQDVLKRTAAIMPARPHSVRVLWIASLLSLGPPPGGMVFDEGGGPKAIPKVFPNYMQSKVGCAWLASEFAARLERDGVMSVVSRLILISISGVGTNNNGKAVHPGLMRTELQKTMPLPGRVIMSLLFKPAVYGAYTELYAAFSPQLTVDKIRGGYVIAWGRVEPVPKDIADTQKAATFWRYCERETSMYV</sequence>
<proteinExistence type="inferred from homology"/>
<evidence type="ECO:0000256" key="2">
    <source>
        <dbReference type="ARBA" id="ARBA00022857"/>
    </source>
</evidence>
<organism evidence="4 5">
    <name type="scientific">Lachnellula cervina</name>
    <dbReference type="NCBI Taxonomy" id="1316786"/>
    <lineage>
        <taxon>Eukaryota</taxon>
        <taxon>Fungi</taxon>
        <taxon>Dikarya</taxon>
        <taxon>Ascomycota</taxon>
        <taxon>Pezizomycotina</taxon>
        <taxon>Leotiomycetes</taxon>
        <taxon>Helotiales</taxon>
        <taxon>Lachnaceae</taxon>
        <taxon>Lachnellula</taxon>
    </lineage>
</organism>
<dbReference type="PANTHER" id="PTHR24320">
    <property type="entry name" value="RETINOL DEHYDROGENASE"/>
    <property type="match status" value="1"/>
</dbReference>
<accession>A0A7D8YMK9</accession>
<dbReference type="Gene3D" id="3.40.50.720">
    <property type="entry name" value="NAD(P)-binding Rossmann-like Domain"/>
    <property type="match status" value="1"/>
</dbReference>
<dbReference type="AlphaFoldDB" id="A0A7D8YMK9"/>
<comment type="similarity">
    <text evidence="1">Belongs to the short-chain dehydrogenases/reductases (SDR) family.</text>
</comment>
<evidence type="ECO:0000256" key="3">
    <source>
        <dbReference type="ARBA" id="ARBA00023002"/>
    </source>
</evidence>
<dbReference type="PRINTS" id="PR00081">
    <property type="entry name" value="GDHRDH"/>
</dbReference>
<dbReference type="SUPFAM" id="SSF51735">
    <property type="entry name" value="NAD(P)-binding Rossmann-fold domains"/>
    <property type="match status" value="1"/>
</dbReference>
<evidence type="ECO:0000313" key="4">
    <source>
        <dbReference type="EMBL" id="TVY50194.1"/>
    </source>
</evidence>
<dbReference type="EMBL" id="QGMG01001254">
    <property type="protein sequence ID" value="TVY50194.1"/>
    <property type="molecule type" value="Genomic_DNA"/>
</dbReference>
<comment type="caution">
    <text evidence="4">The sequence shown here is derived from an EMBL/GenBank/DDBJ whole genome shotgun (WGS) entry which is preliminary data.</text>
</comment>
<name>A0A7D8YMK9_9HELO</name>
<dbReference type="InterPro" id="IPR002347">
    <property type="entry name" value="SDR_fam"/>
</dbReference>
<dbReference type="GO" id="GO:0016491">
    <property type="term" value="F:oxidoreductase activity"/>
    <property type="evidence" value="ECO:0007669"/>
    <property type="project" value="UniProtKB-KW"/>
</dbReference>
<evidence type="ECO:0000256" key="1">
    <source>
        <dbReference type="ARBA" id="ARBA00006484"/>
    </source>
</evidence>
<dbReference type="OrthoDB" id="191139at2759"/>